<gene>
    <name evidence="2" type="ORF">P409_28505</name>
</gene>
<reference evidence="2 3" key="1">
    <citation type="submission" date="2014-01" db="EMBL/GenBank/DDBJ databases">
        <title>Genome sequence determination for a cystic fibrosis isolate, Inquilinus limosus.</title>
        <authorList>
            <person name="Pino M."/>
            <person name="Di Conza J."/>
            <person name="Gutkind G."/>
        </authorList>
    </citation>
    <scope>NUCLEOTIDE SEQUENCE [LARGE SCALE GENOMIC DNA]</scope>
    <source>
        <strain evidence="2 3">MP06</strain>
    </source>
</reference>
<dbReference type="SUPFAM" id="SSF51197">
    <property type="entry name" value="Clavaminate synthase-like"/>
    <property type="match status" value="1"/>
</dbReference>
<dbReference type="GO" id="GO:0016706">
    <property type="term" value="F:2-oxoglutarate-dependent dioxygenase activity"/>
    <property type="evidence" value="ECO:0007669"/>
    <property type="project" value="UniProtKB-ARBA"/>
</dbReference>
<dbReference type="Gene3D" id="2.60.120.620">
    <property type="entry name" value="q2cbj1_9rhob like domain"/>
    <property type="match status" value="1"/>
</dbReference>
<evidence type="ECO:0000313" key="2">
    <source>
        <dbReference type="EMBL" id="KGM31215.1"/>
    </source>
</evidence>
<evidence type="ECO:0000256" key="1">
    <source>
        <dbReference type="ARBA" id="ARBA00001954"/>
    </source>
</evidence>
<dbReference type="PANTHER" id="PTHR20883:SF48">
    <property type="entry name" value="ECTOINE DIOXYGENASE"/>
    <property type="match status" value="1"/>
</dbReference>
<keyword evidence="2" id="KW-0223">Dioxygenase</keyword>
<name>A0A0A0CZG1_9PROT</name>
<dbReference type="Pfam" id="PF05721">
    <property type="entry name" value="PhyH"/>
    <property type="match status" value="1"/>
</dbReference>
<dbReference type="GO" id="GO:0005506">
    <property type="term" value="F:iron ion binding"/>
    <property type="evidence" value="ECO:0007669"/>
    <property type="project" value="UniProtKB-ARBA"/>
</dbReference>
<accession>A0A0A0CZG1</accession>
<comment type="caution">
    <text evidence="2">The sequence shown here is derived from an EMBL/GenBank/DDBJ whole genome shotgun (WGS) entry which is preliminary data.</text>
</comment>
<evidence type="ECO:0000313" key="3">
    <source>
        <dbReference type="Proteomes" id="UP000029995"/>
    </source>
</evidence>
<dbReference type="InterPro" id="IPR008775">
    <property type="entry name" value="Phytyl_CoA_dOase-like"/>
</dbReference>
<dbReference type="AlphaFoldDB" id="A0A0A0CZG1"/>
<organism evidence="2 3">
    <name type="scientific">Inquilinus limosus MP06</name>
    <dbReference type="NCBI Taxonomy" id="1398085"/>
    <lineage>
        <taxon>Bacteria</taxon>
        <taxon>Pseudomonadati</taxon>
        <taxon>Pseudomonadota</taxon>
        <taxon>Alphaproteobacteria</taxon>
        <taxon>Rhodospirillales</taxon>
        <taxon>Rhodospirillaceae</taxon>
        <taxon>Inquilinus</taxon>
    </lineage>
</organism>
<dbReference type="PANTHER" id="PTHR20883">
    <property type="entry name" value="PHYTANOYL-COA DIOXYGENASE DOMAIN CONTAINING 1"/>
    <property type="match status" value="1"/>
</dbReference>
<sequence length="275" mass="30790">MKMLSPEAVEHYRTHGYHAPIRVLSPDEATQIRRHLEAHESVHGTLKGPMRHKSHLLFTWLDGLIRHPAILDAVEDIIGPNILVWGSSFFIKEPRDPGFVSWHQDSTYWGLDPADIVTAWVALSESTAENGAMRVIPDSHLMEQVPHRDTFAANNLLSRGQEIAVEVDEAQARMLELQPGEMSLHHVRLIHGSDPNPSGKRRIGFAIRYLPTYVRQVVGTHDAATLVRGVDEFGNFEPEQRPDSDLSEAALAFHAQITGAHQQILMRGTDRKPAA</sequence>
<dbReference type="OrthoDB" id="9791262at2"/>
<dbReference type="EMBL" id="JANX01000566">
    <property type="protein sequence ID" value="KGM31215.1"/>
    <property type="molecule type" value="Genomic_DNA"/>
</dbReference>
<dbReference type="RefSeq" id="WP_034846382.1">
    <property type="nucleotide sequence ID" value="NZ_JANX01000566.1"/>
</dbReference>
<comment type="cofactor">
    <cofactor evidence="1">
        <name>Fe(2+)</name>
        <dbReference type="ChEBI" id="CHEBI:29033"/>
    </cofactor>
</comment>
<protein>
    <submittedName>
        <fullName evidence="2">Phytanoyl-CoA dioxygenase</fullName>
    </submittedName>
</protein>
<keyword evidence="2" id="KW-0560">Oxidoreductase</keyword>
<proteinExistence type="predicted"/>
<dbReference type="Proteomes" id="UP000029995">
    <property type="component" value="Unassembled WGS sequence"/>
</dbReference>